<dbReference type="EMBL" id="BAAATE010000060">
    <property type="protein sequence ID" value="GAA2700295.1"/>
    <property type="molecule type" value="Genomic_DNA"/>
</dbReference>
<proteinExistence type="predicted"/>
<evidence type="ECO:0000313" key="1">
    <source>
        <dbReference type="EMBL" id="GAA2700295.1"/>
    </source>
</evidence>
<name>A0ABN3TE19_9ACTN</name>
<evidence type="ECO:0000313" key="2">
    <source>
        <dbReference type="Proteomes" id="UP001501666"/>
    </source>
</evidence>
<organism evidence="1 2">
    <name type="scientific">Nonomuraea recticatena</name>
    <dbReference type="NCBI Taxonomy" id="46178"/>
    <lineage>
        <taxon>Bacteria</taxon>
        <taxon>Bacillati</taxon>
        <taxon>Actinomycetota</taxon>
        <taxon>Actinomycetes</taxon>
        <taxon>Streptosporangiales</taxon>
        <taxon>Streptosporangiaceae</taxon>
        <taxon>Nonomuraea</taxon>
    </lineage>
</organism>
<sequence length="74" mass="7663">MRVDVASAEWAARQITGGAEAYGATVERLSHGLAGVEPVGPEGELVSALNEFTSVGLQLHGRRHVPMSGHRAGG</sequence>
<gene>
    <name evidence="1" type="ORF">GCM10010412_097410</name>
</gene>
<comment type="caution">
    <text evidence="1">The sequence shown here is derived from an EMBL/GenBank/DDBJ whole genome shotgun (WGS) entry which is preliminary data.</text>
</comment>
<keyword evidence="2" id="KW-1185">Reference proteome</keyword>
<protein>
    <submittedName>
        <fullName evidence="1">Uncharacterized protein</fullName>
    </submittedName>
</protein>
<accession>A0ABN3TE19</accession>
<reference evidence="1 2" key="1">
    <citation type="journal article" date="2019" name="Int. J. Syst. Evol. Microbiol.">
        <title>The Global Catalogue of Microorganisms (GCM) 10K type strain sequencing project: providing services to taxonomists for standard genome sequencing and annotation.</title>
        <authorList>
            <consortium name="The Broad Institute Genomics Platform"/>
            <consortium name="The Broad Institute Genome Sequencing Center for Infectious Disease"/>
            <person name="Wu L."/>
            <person name="Ma J."/>
        </authorList>
    </citation>
    <scope>NUCLEOTIDE SEQUENCE [LARGE SCALE GENOMIC DNA]</scope>
    <source>
        <strain evidence="1 2">JCM 6835</strain>
    </source>
</reference>
<dbReference type="Proteomes" id="UP001501666">
    <property type="component" value="Unassembled WGS sequence"/>
</dbReference>